<dbReference type="InterPro" id="IPR039374">
    <property type="entry name" value="SIP_fam"/>
</dbReference>
<dbReference type="EMBL" id="QWEC01000139">
    <property type="protein sequence ID" value="RII96827.1"/>
    <property type="molecule type" value="Genomic_DNA"/>
</dbReference>
<feature type="domain" description="FAD-binding FR-type" evidence="2">
    <location>
        <begin position="27"/>
        <end position="158"/>
    </location>
</feature>
<evidence type="ECO:0000313" key="3">
    <source>
        <dbReference type="EMBL" id="RII96827.1"/>
    </source>
</evidence>
<dbReference type="PANTHER" id="PTHR30157">
    <property type="entry name" value="FERRIC REDUCTASE, NADPH-DEPENDENT"/>
    <property type="match status" value="1"/>
</dbReference>
<dbReference type="InterPro" id="IPR013113">
    <property type="entry name" value="SIP_FAD-bd"/>
</dbReference>
<evidence type="ECO:0000256" key="1">
    <source>
        <dbReference type="SAM" id="MobiDB-lite"/>
    </source>
</evidence>
<name>A0A399NSW0_9MICO</name>
<dbReference type="PANTHER" id="PTHR30157:SF0">
    <property type="entry name" value="NADPH-DEPENDENT FERRIC-CHELATE REDUCTASE"/>
    <property type="match status" value="1"/>
</dbReference>
<dbReference type="GO" id="GO:0016491">
    <property type="term" value="F:oxidoreductase activity"/>
    <property type="evidence" value="ECO:0007669"/>
    <property type="project" value="InterPro"/>
</dbReference>
<organism evidence="3 4">
    <name type="scientific">Clavibacter michiganensis</name>
    <dbReference type="NCBI Taxonomy" id="28447"/>
    <lineage>
        <taxon>Bacteria</taxon>
        <taxon>Bacillati</taxon>
        <taxon>Actinomycetota</taxon>
        <taxon>Actinomycetes</taxon>
        <taxon>Micrococcales</taxon>
        <taxon>Microbacteriaceae</taxon>
        <taxon>Clavibacter</taxon>
    </lineage>
</organism>
<evidence type="ECO:0000259" key="2">
    <source>
        <dbReference type="PROSITE" id="PS51384"/>
    </source>
</evidence>
<dbReference type="AlphaFoldDB" id="A0A399NSW0"/>
<dbReference type="Pfam" id="PF08021">
    <property type="entry name" value="FAD_binding_9"/>
    <property type="match status" value="1"/>
</dbReference>
<sequence>MTDSAAPAALPASPDPLVPDRPVRAARAQHVLEVTRTERLSPHLVRVHLGGEGTRALLEQAVPERLAATDAYVKLMLPQPGSGLVPPFDLPALRDTLPPEALPAVRTYTLRHADPAVGTCAIDFVVHGDEGLAGPWAATAQPGDLIAASGPGGLFRPADDPSVARLLIGDDSAVPAIAAALAAMPADATGVALLEVEGPADELPLAHPAGLELRWIHRSRTADAVPGAPLVDAVRALERPDGEVEVFAHGERGAMKEIRALLQDGWGLDRRALSLSAYWALGRAEDRFQAEKREPVGAIFAD</sequence>
<dbReference type="InterPro" id="IPR017938">
    <property type="entry name" value="Riboflavin_synthase-like_b-brl"/>
</dbReference>
<feature type="compositionally biased region" description="Low complexity" evidence="1">
    <location>
        <begin position="1"/>
        <end position="12"/>
    </location>
</feature>
<dbReference type="Gene3D" id="2.40.30.10">
    <property type="entry name" value="Translation factors"/>
    <property type="match status" value="1"/>
</dbReference>
<dbReference type="Pfam" id="PF04954">
    <property type="entry name" value="SIP"/>
    <property type="match status" value="1"/>
</dbReference>
<feature type="region of interest" description="Disordered" evidence="1">
    <location>
        <begin position="1"/>
        <end position="21"/>
    </location>
</feature>
<reference evidence="3 4" key="1">
    <citation type="submission" date="2018-08" db="EMBL/GenBank/DDBJ databases">
        <title>Genome Sequence of Clavibacter michiganensis Subspecies type strains, and the Atypical Peach-Colored Strains Isolated from Tomato.</title>
        <authorList>
            <person name="Osdaghi E."/>
            <person name="Portier P."/>
            <person name="Briand M."/>
            <person name="Jacques M.-A."/>
        </authorList>
    </citation>
    <scope>NUCLEOTIDE SEQUENCE [LARGE SCALE GENOMIC DNA]</scope>
    <source>
        <strain evidence="3 4">CFBP 7493</strain>
    </source>
</reference>
<proteinExistence type="predicted"/>
<dbReference type="SUPFAM" id="SSF63380">
    <property type="entry name" value="Riboflavin synthase domain-like"/>
    <property type="match status" value="1"/>
</dbReference>
<evidence type="ECO:0000313" key="4">
    <source>
        <dbReference type="Proteomes" id="UP000266298"/>
    </source>
</evidence>
<accession>A0A399NSW0</accession>
<comment type="caution">
    <text evidence="3">The sequence shown here is derived from an EMBL/GenBank/DDBJ whole genome shotgun (WGS) entry which is preliminary data.</text>
</comment>
<dbReference type="RefSeq" id="WP_043587551.1">
    <property type="nucleotide sequence ID" value="NZ_QWEC01000139.1"/>
</dbReference>
<gene>
    <name evidence="3" type="ORF">DZF96_09825</name>
</gene>
<dbReference type="Proteomes" id="UP000266298">
    <property type="component" value="Unassembled WGS sequence"/>
</dbReference>
<dbReference type="InterPro" id="IPR007037">
    <property type="entry name" value="SIP_rossman_dom"/>
</dbReference>
<dbReference type="InterPro" id="IPR039261">
    <property type="entry name" value="FNR_nucleotide-bd"/>
</dbReference>
<protein>
    <submittedName>
        <fullName evidence="3">Siderophore-interacting protein</fullName>
    </submittedName>
</protein>
<dbReference type="PROSITE" id="PS51384">
    <property type="entry name" value="FAD_FR"/>
    <property type="match status" value="1"/>
</dbReference>
<dbReference type="InterPro" id="IPR017927">
    <property type="entry name" value="FAD-bd_FR_type"/>
</dbReference>
<dbReference type="CDD" id="cd06193">
    <property type="entry name" value="siderophore_interacting"/>
    <property type="match status" value="1"/>
</dbReference>
<dbReference type="Gene3D" id="3.40.50.80">
    <property type="entry name" value="Nucleotide-binding domain of ferredoxin-NADP reductase (FNR) module"/>
    <property type="match status" value="1"/>
</dbReference>